<gene>
    <name evidence="2" type="ORF">GALL_293310</name>
</gene>
<evidence type="ECO:0000313" key="2">
    <source>
        <dbReference type="EMBL" id="OIQ88807.1"/>
    </source>
</evidence>
<dbReference type="EMBL" id="MLJW01000357">
    <property type="protein sequence ID" value="OIQ88807.1"/>
    <property type="molecule type" value="Genomic_DNA"/>
</dbReference>
<proteinExistence type="predicted"/>
<dbReference type="AlphaFoldDB" id="A0A1J5R9U4"/>
<reference evidence="2" key="1">
    <citation type="submission" date="2016-10" db="EMBL/GenBank/DDBJ databases">
        <title>Sequence of Gallionella enrichment culture.</title>
        <authorList>
            <person name="Poehlein A."/>
            <person name="Muehling M."/>
            <person name="Daniel R."/>
        </authorList>
    </citation>
    <scope>NUCLEOTIDE SEQUENCE</scope>
</reference>
<protein>
    <submittedName>
        <fullName evidence="2">Uncharacterized protein</fullName>
    </submittedName>
</protein>
<accession>A0A1J5R9U4</accession>
<keyword evidence="1" id="KW-0472">Membrane</keyword>
<feature type="transmembrane region" description="Helical" evidence="1">
    <location>
        <begin position="12"/>
        <end position="32"/>
    </location>
</feature>
<evidence type="ECO:0000256" key="1">
    <source>
        <dbReference type="SAM" id="Phobius"/>
    </source>
</evidence>
<sequence>MLSSRTNGGRSLPAYYLVYFLFIDLLGFPSLGQWEKTAWTVPVRYRGRLYGIEHRKMGLGVFAPNLDPTARMSGTPDEQAEEDARAIAALITKAVSIAEPYFQWRAEQAVSTSDLNVVNKSDGLFDRYEYFRNRFRTLSDEAEQRKAERNVEKRTLSDGTVITSGSSPSFALRREAKWNAQAAIEAFFSWTEHAFIHLAILQSKLLSGDDVARLAESDWKAKFKAALDVAETQTKLHYDSLLDLRAQVRNFVAHGAFGKRGEAFSFHSGAGAAPVILTNNQRHKFSLTGRPAFDERLAIAEIESFLQHLWSGPRAPARHHVFSRLPSILTYVGDGTYARAMYSEDEMKNFVEHLSGQFDRAADMDW</sequence>
<organism evidence="2">
    <name type="scientific">mine drainage metagenome</name>
    <dbReference type="NCBI Taxonomy" id="410659"/>
    <lineage>
        <taxon>unclassified sequences</taxon>
        <taxon>metagenomes</taxon>
        <taxon>ecological metagenomes</taxon>
    </lineage>
</organism>
<comment type="caution">
    <text evidence="2">The sequence shown here is derived from an EMBL/GenBank/DDBJ whole genome shotgun (WGS) entry which is preliminary data.</text>
</comment>
<keyword evidence="1" id="KW-0812">Transmembrane</keyword>
<name>A0A1J5R9U4_9ZZZZ</name>
<keyword evidence="1" id="KW-1133">Transmembrane helix</keyword>